<evidence type="ECO:0000256" key="4">
    <source>
        <dbReference type="PROSITE-ProRule" id="PRU00335"/>
    </source>
</evidence>
<dbReference type="Gene3D" id="1.10.10.60">
    <property type="entry name" value="Homeodomain-like"/>
    <property type="match status" value="1"/>
</dbReference>
<keyword evidence="1" id="KW-0805">Transcription regulation</keyword>
<dbReference type="OrthoDB" id="3732465at2"/>
<dbReference type="GO" id="GO:0045892">
    <property type="term" value="P:negative regulation of DNA-templated transcription"/>
    <property type="evidence" value="ECO:0007669"/>
    <property type="project" value="InterPro"/>
</dbReference>
<reference evidence="6 7" key="1">
    <citation type="submission" date="2012-05" db="EMBL/GenBank/DDBJ databases">
        <authorList>
            <person name="Harkins D.M."/>
            <person name="Madupu R."/>
            <person name="Durkin A.S."/>
            <person name="Torralba M."/>
            <person name="Methe B."/>
            <person name="Sutton G.G."/>
            <person name="Nelson K.E."/>
        </authorList>
    </citation>
    <scope>NUCLEOTIDE SEQUENCE [LARGE SCALE GENOMIC DNA]</scope>
    <source>
        <strain evidence="6 7">F0489</strain>
    </source>
</reference>
<keyword evidence="7" id="KW-1185">Reference proteome</keyword>
<name>J1HKG4_9ACTO</name>
<dbReference type="GO" id="GO:0003677">
    <property type="term" value="F:DNA binding"/>
    <property type="evidence" value="ECO:0007669"/>
    <property type="project" value="UniProtKB-UniRule"/>
</dbReference>
<dbReference type="InterPro" id="IPR004111">
    <property type="entry name" value="Repressor_TetR_C"/>
</dbReference>
<keyword evidence="3" id="KW-0804">Transcription</keyword>
<dbReference type="InterPro" id="IPR036271">
    <property type="entry name" value="Tet_transcr_reg_TetR-rel_C_sf"/>
</dbReference>
<dbReference type="SUPFAM" id="SSF48498">
    <property type="entry name" value="Tetracyclin repressor-like, C-terminal domain"/>
    <property type="match status" value="1"/>
</dbReference>
<dbReference type="PROSITE" id="PS50977">
    <property type="entry name" value="HTH_TETR_2"/>
    <property type="match status" value="1"/>
</dbReference>
<accession>J1HKG4</accession>
<dbReference type="Pfam" id="PF02909">
    <property type="entry name" value="TetR_C_1"/>
    <property type="match status" value="1"/>
</dbReference>
<dbReference type="EMBL" id="AKFT01000063">
    <property type="protein sequence ID" value="EJF46440.1"/>
    <property type="molecule type" value="Genomic_DNA"/>
</dbReference>
<evidence type="ECO:0000256" key="3">
    <source>
        <dbReference type="ARBA" id="ARBA00023163"/>
    </source>
</evidence>
<evidence type="ECO:0000313" key="7">
    <source>
        <dbReference type="Proteomes" id="UP000002941"/>
    </source>
</evidence>
<feature type="domain" description="HTH tetR-type" evidence="5">
    <location>
        <begin position="25"/>
        <end position="85"/>
    </location>
</feature>
<comment type="caution">
    <text evidence="6">The sequence shown here is derived from an EMBL/GenBank/DDBJ whole genome shotgun (WGS) entry which is preliminary data.</text>
</comment>
<dbReference type="PATRIC" id="fig|1125718.3.peg.895"/>
<keyword evidence="2 4" id="KW-0238">DNA-binding</keyword>
<gene>
    <name evidence="6" type="ORF">HMPREF1318_2714</name>
</gene>
<evidence type="ECO:0000256" key="1">
    <source>
        <dbReference type="ARBA" id="ARBA00023015"/>
    </source>
</evidence>
<evidence type="ECO:0000313" key="6">
    <source>
        <dbReference type="EMBL" id="EJF46440.1"/>
    </source>
</evidence>
<proteinExistence type="predicted"/>
<dbReference type="AlphaFoldDB" id="J1HKG4"/>
<dbReference type="InterPro" id="IPR009057">
    <property type="entry name" value="Homeodomain-like_sf"/>
</dbReference>
<dbReference type="eggNOG" id="COG1309">
    <property type="taxonomic scope" value="Bacteria"/>
</dbReference>
<dbReference type="SUPFAM" id="SSF46689">
    <property type="entry name" value="Homeodomain-like"/>
    <property type="match status" value="1"/>
</dbReference>
<dbReference type="Gene3D" id="1.10.357.10">
    <property type="entry name" value="Tetracycline Repressor, domain 2"/>
    <property type="match status" value="1"/>
</dbReference>
<sequence length="236" mass="25322">MSEAVPPHWAALAWRLRGGASTGEGLSVGRIVQAGIEVADKRGLAGLSLRKLGEHLGAGTMAAYRYIESKDELILLMIDTALGAPPAEIAEAPTWQAGVRLWAAGMSARYSAHSWLLEAPLIGMSATPNRLLWFERLLQPLAQTGLGLQNLLDAALLIDGHVRNIAYLGRELDRTMALPSQEPVSWLPALLDESTFPMTRQVFTTGLLADGTEQDMDFGLARIIAGIEDLSGAKAT</sequence>
<dbReference type="InterPro" id="IPR001647">
    <property type="entry name" value="HTH_TetR"/>
</dbReference>
<dbReference type="Proteomes" id="UP000002941">
    <property type="component" value="Unassembled WGS sequence"/>
</dbReference>
<evidence type="ECO:0000259" key="5">
    <source>
        <dbReference type="PROSITE" id="PS50977"/>
    </source>
</evidence>
<organism evidence="6 7">
    <name type="scientific">Actinomyces massiliensis F0489</name>
    <dbReference type="NCBI Taxonomy" id="1125718"/>
    <lineage>
        <taxon>Bacteria</taxon>
        <taxon>Bacillati</taxon>
        <taxon>Actinomycetota</taxon>
        <taxon>Actinomycetes</taxon>
        <taxon>Actinomycetales</taxon>
        <taxon>Actinomycetaceae</taxon>
        <taxon>Actinomyces</taxon>
    </lineage>
</organism>
<protein>
    <submittedName>
        <fullName evidence="6">Tetracyclin repressor, C-terminal all-alpha domain protein</fullName>
    </submittedName>
</protein>
<feature type="DNA-binding region" description="H-T-H motif" evidence="4">
    <location>
        <begin position="48"/>
        <end position="67"/>
    </location>
</feature>
<evidence type="ECO:0000256" key="2">
    <source>
        <dbReference type="ARBA" id="ARBA00023125"/>
    </source>
</evidence>